<evidence type="ECO:0000256" key="5">
    <source>
        <dbReference type="ARBA" id="ARBA00024029"/>
    </source>
</evidence>
<dbReference type="GO" id="GO:0016811">
    <property type="term" value="F:hydrolase activity, acting on carbon-nitrogen (but not peptide) bonds, in linear amides"/>
    <property type="evidence" value="ECO:0007669"/>
    <property type="project" value="TreeGrafter"/>
</dbReference>
<dbReference type="InterPro" id="IPR024087">
    <property type="entry name" value="Creatininase-like_sf"/>
</dbReference>
<evidence type="ECO:0000313" key="7">
    <source>
        <dbReference type="Proteomes" id="UP000321275"/>
    </source>
</evidence>
<reference evidence="6 7" key="1">
    <citation type="submission" date="2019-07" db="EMBL/GenBank/DDBJ databases">
        <title>Whole genome shotgun sequence of Halomonas pacifica NBRC 102220.</title>
        <authorList>
            <person name="Hosoyama A."/>
            <person name="Uohara A."/>
            <person name="Ohji S."/>
            <person name="Ichikawa N."/>
        </authorList>
    </citation>
    <scope>NUCLEOTIDE SEQUENCE [LARGE SCALE GENOMIC DNA]</scope>
    <source>
        <strain evidence="6 7">NBRC 102220</strain>
    </source>
</reference>
<keyword evidence="7" id="KW-1185">Reference proteome</keyword>
<evidence type="ECO:0008006" key="8">
    <source>
        <dbReference type="Google" id="ProtNLM"/>
    </source>
</evidence>
<dbReference type="PANTHER" id="PTHR35005:SF1">
    <property type="entry name" value="2-AMINO-5-FORMYLAMINO-6-RIBOSYLAMINOPYRIMIDIN-4(3H)-ONE 5'-MONOPHOSPHATE DEFORMYLASE"/>
    <property type="match status" value="1"/>
</dbReference>
<dbReference type="SUPFAM" id="SSF102215">
    <property type="entry name" value="Creatininase"/>
    <property type="match status" value="1"/>
</dbReference>
<keyword evidence="4" id="KW-0862">Zinc</keyword>
<evidence type="ECO:0000313" key="6">
    <source>
        <dbReference type="EMBL" id="GEK48791.1"/>
    </source>
</evidence>
<dbReference type="Proteomes" id="UP000321275">
    <property type="component" value="Unassembled WGS sequence"/>
</dbReference>
<evidence type="ECO:0000256" key="1">
    <source>
        <dbReference type="ARBA" id="ARBA00001947"/>
    </source>
</evidence>
<dbReference type="EMBL" id="BJUK01000049">
    <property type="protein sequence ID" value="GEK48791.1"/>
    <property type="molecule type" value="Genomic_DNA"/>
</dbReference>
<evidence type="ECO:0000256" key="2">
    <source>
        <dbReference type="ARBA" id="ARBA00022723"/>
    </source>
</evidence>
<dbReference type="AlphaFoldDB" id="A0A510XCK6"/>
<gene>
    <name evidence="6" type="ORF">HPA02_30740</name>
</gene>
<dbReference type="RefSeq" id="WP_146804121.1">
    <property type="nucleotide sequence ID" value="NZ_BJUK01000049.1"/>
</dbReference>
<evidence type="ECO:0000256" key="3">
    <source>
        <dbReference type="ARBA" id="ARBA00022801"/>
    </source>
</evidence>
<dbReference type="GO" id="GO:0046872">
    <property type="term" value="F:metal ion binding"/>
    <property type="evidence" value="ECO:0007669"/>
    <property type="project" value="UniProtKB-KW"/>
</dbReference>
<keyword evidence="3" id="KW-0378">Hydrolase</keyword>
<dbReference type="Pfam" id="PF02633">
    <property type="entry name" value="Creatininase"/>
    <property type="match status" value="1"/>
</dbReference>
<organism evidence="6 7">
    <name type="scientific">Bisbaumannia pacifica</name>
    <dbReference type="NCBI Taxonomy" id="77098"/>
    <lineage>
        <taxon>Bacteria</taxon>
        <taxon>Pseudomonadati</taxon>
        <taxon>Pseudomonadota</taxon>
        <taxon>Gammaproteobacteria</taxon>
        <taxon>Oceanospirillales</taxon>
        <taxon>Halomonadaceae</taxon>
        <taxon>Bisbaumannia</taxon>
    </lineage>
</organism>
<dbReference type="OrthoDB" id="9801445at2"/>
<keyword evidence="2" id="KW-0479">Metal-binding</keyword>
<sequence length="276" mass="30244">MEDQSEIQKSRVDSYVLTEMTWPEVEEALKTVKMAIVPVGAHEQHGPHMNESCDAVLATEMAKRLAAAMHPQVLVTPTVNMGVSPHHLNFPGTISLRPETLLAVLRDMVVSLQRHGIDKVLFLNGHGGNQATLSLACASFIQELGVACYYAKTTASAKKAMKEHISSTLFGHSCEREVSEAYYLAPHLVRSEQLEKGDIVHGGCWEGLRPGNPLQGFYYYEKMTRNGCIGDATRASHAIGKAIVEEALEELSAALRPLLSETVQAQAEHEDRELAS</sequence>
<evidence type="ECO:0000256" key="4">
    <source>
        <dbReference type="ARBA" id="ARBA00022833"/>
    </source>
</evidence>
<dbReference type="GO" id="GO:0009231">
    <property type="term" value="P:riboflavin biosynthetic process"/>
    <property type="evidence" value="ECO:0007669"/>
    <property type="project" value="TreeGrafter"/>
</dbReference>
<proteinExistence type="inferred from homology"/>
<dbReference type="PANTHER" id="PTHR35005">
    <property type="entry name" value="3-DEHYDRO-SCYLLO-INOSOSE HYDROLASE"/>
    <property type="match status" value="1"/>
</dbReference>
<protein>
    <recommendedName>
        <fullName evidence="8">Creatinine amidohydrolase</fullName>
    </recommendedName>
</protein>
<dbReference type="InterPro" id="IPR003785">
    <property type="entry name" value="Creatininase/forma_Hydrolase"/>
</dbReference>
<comment type="cofactor">
    <cofactor evidence="1">
        <name>Zn(2+)</name>
        <dbReference type="ChEBI" id="CHEBI:29105"/>
    </cofactor>
</comment>
<comment type="similarity">
    <text evidence="5">Belongs to the creatininase superfamily.</text>
</comment>
<comment type="caution">
    <text evidence="6">The sequence shown here is derived from an EMBL/GenBank/DDBJ whole genome shotgun (WGS) entry which is preliminary data.</text>
</comment>
<dbReference type="Gene3D" id="3.40.50.10310">
    <property type="entry name" value="Creatininase"/>
    <property type="match status" value="1"/>
</dbReference>
<name>A0A510XCK6_9GAMM</name>
<accession>A0A510XCK6</accession>